<feature type="transmembrane region" description="Helical" evidence="1">
    <location>
        <begin position="189"/>
        <end position="212"/>
    </location>
</feature>
<accession>A0A5B7EZ32</accession>
<protein>
    <recommendedName>
        <fullName evidence="4">Endonuclease/exonuclease/phosphatase domain-containing protein</fullName>
    </recommendedName>
</protein>
<organism evidence="2 3">
    <name type="scientific">Portunus trituberculatus</name>
    <name type="common">Swimming crab</name>
    <name type="synonym">Neptunus trituberculatus</name>
    <dbReference type="NCBI Taxonomy" id="210409"/>
    <lineage>
        <taxon>Eukaryota</taxon>
        <taxon>Metazoa</taxon>
        <taxon>Ecdysozoa</taxon>
        <taxon>Arthropoda</taxon>
        <taxon>Crustacea</taxon>
        <taxon>Multicrustacea</taxon>
        <taxon>Malacostraca</taxon>
        <taxon>Eumalacostraca</taxon>
        <taxon>Eucarida</taxon>
        <taxon>Decapoda</taxon>
        <taxon>Pleocyemata</taxon>
        <taxon>Brachyura</taxon>
        <taxon>Eubrachyura</taxon>
        <taxon>Portunoidea</taxon>
        <taxon>Portunidae</taxon>
        <taxon>Portuninae</taxon>
        <taxon>Portunus</taxon>
    </lineage>
</organism>
<dbReference type="EMBL" id="VSRR010004654">
    <property type="protein sequence ID" value="MPC40330.1"/>
    <property type="molecule type" value="Genomic_DNA"/>
</dbReference>
<keyword evidence="1" id="KW-0472">Membrane</keyword>
<dbReference type="AlphaFoldDB" id="A0A5B7EZ32"/>
<reference evidence="2 3" key="1">
    <citation type="submission" date="2019-05" db="EMBL/GenBank/DDBJ databases">
        <title>Another draft genome of Portunus trituberculatus and its Hox gene families provides insights of decapod evolution.</title>
        <authorList>
            <person name="Jeong J.-H."/>
            <person name="Song I."/>
            <person name="Kim S."/>
            <person name="Choi T."/>
            <person name="Kim D."/>
            <person name="Ryu S."/>
            <person name="Kim W."/>
        </authorList>
    </citation>
    <scope>NUCLEOTIDE SEQUENCE [LARGE SCALE GENOMIC DNA]</scope>
    <source>
        <tissue evidence="2">Muscle</tissue>
    </source>
</reference>
<evidence type="ECO:0008006" key="4">
    <source>
        <dbReference type="Google" id="ProtNLM"/>
    </source>
</evidence>
<feature type="transmembrane region" description="Helical" evidence="1">
    <location>
        <begin position="219"/>
        <end position="237"/>
    </location>
</feature>
<feature type="transmembrane region" description="Helical" evidence="1">
    <location>
        <begin position="284"/>
        <end position="302"/>
    </location>
</feature>
<proteinExistence type="predicted"/>
<sequence>MATPNPVLESPSGEETRNFPRSDCSLVDDPKCFDTSLNFFFINFCNIHGLRSNFQSIEHLLSSIKPHLLFFTETQLPEASDSSPFSVPSYFLYPHFSSKAGCCVYVRNDLTYSRAHAFESSEFSTIWPYLHLSTVQAIDQTRRHITKEEDSYCKTAGVSFSLGLFSDAAVVTCSVLFSSNPRPATRPSFFFFLSPFLPSTDLFYLFSIFSVISSYTKCCFIFYFLFSFFLLIVFRLPSPEYFFPPLLLHSFTAHAPPPPLVPHLLTLSPFHLSSIAPLLLSRNFPFLFLLFFHLLLLFFPFFPY</sequence>
<evidence type="ECO:0000256" key="1">
    <source>
        <dbReference type="SAM" id="Phobius"/>
    </source>
</evidence>
<dbReference type="Proteomes" id="UP000324222">
    <property type="component" value="Unassembled WGS sequence"/>
</dbReference>
<dbReference type="InterPro" id="IPR036691">
    <property type="entry name" value="Endo/exonu/phosph_ase_sf"/>
</dbReference>
<gene>
    <name evidence="2" type="ORF">E2C01_033886</name>
</gene>
<keyword evidence="1" id="KW-1133">Transmembrane helix</keyword>
<keyword evidence="3" id="KW-1185">Reference proteome</keyword>
<evidence type="ECO:0000313" key="3">
    <source>
        <dbReference type="Proteomes" id="UP000324222"/>
    </source>
</evidence>
<name>A0A5B7EZ32_PORTR</name>
<comment type="caution">
    <text evidence="2">The sequence shown here is derived from an EMBL/GenBank/DDBJ whole genome shotgun (WGS) entry which is preliminary data.</text>
</comment>
<evidence type="ECO:0000313" key="2">
    <source>
        <dbReference type="EMBL" id="MPC40330.1"/>
    </source>
</evidence>
<keyword evidence="1" id="KW-0812">Transmembrane</keyword>
<dbReference type="Gene3D" id="3.60.10.10">
    <property type="entry name" value="Endonuclease/exonuclease/phosphatase"/>
    <property type="match status" value="1"/>
</dbReference>